<evidence type="ECO:0000313" key="3">
    <source>
        <dbReference type="Proteomes" id="UP000753724"/>
    </source>
</evidence>
<protein>
    <submittedName>
        <fullName evidence="2">Uncharacterized protein</fullName>
    </submittedName>
</protein>
<dbReference type="RefSeq" id="WP_161718142.1">
    <property type="nucleotide sequence ID" value="NZ_JAAAPO010000003.1"/>
</dbReference>
<proteinExistence type="predicted"/>
<reference evidence="3" key="1">
    <citation type="submission" date="2020-01" db="EMBL/GenBank/DDBJ databases">
        <title>Sphingomonas sp. strain CSW-10.</title>
        <authorList>
            <person name="Chen W.-M."/>
        </authorList>
    </citation>
    <scope>NUCLEOTIDE SEQUENCE [LARGE SCALE GENOMIC DNA]</scope>
    <source>
        <strain evidence="3">FSY-8</strain>
    </source>
</reference>
<evidence type="ECO:0000313" key="2">
    <source>
        <dbReference type="EMBL" id="NBC36765.1"/>
    </source>
</evidence>
<organism evidence="2 3">
    <name type="scientific">Novosphingobium ovatum</name>
    <dbReference type="NCBI Taxonomy" id="1908523"/>
    <lineage>
        <taxon>Bacteria</taxon>
        <taxon>Pseudomonadati</taxon>
        <taxon>Pseudomonadota</taxon>
        <taxon>Alphaproteobacteria</taxon>
        <taxon>Sphingomonadales</taxon>
        <taxon>Sphingomonadaceae</taxon>
        <taxon>Novosphingobium</taxon>
    </lineage>
</organism>
<accession>A0ABW9XE27</accession>
<dbReference type="EMBL" id="JAAAPO010000003">
    <property type="protein sequence ID" value="NBC36765.1"/>
    <property type="molecule type" value="Genomic_DNA"/>
</dbReference>
<gene>
    <name evidence="2" type="ORF">GTZ99_09375</name>
</gene>
<dbReference type="Proteomes" id="UP000753724">
    <property type="component" value="Unassembled WGS sequence"/>
</dbReference>
<name>A0ABW9XE27_9SPHN</name>
<comment type="caution">
    <text evidence="2">The sequence shown here is derived from an EMBL/GenBank/DDBJ whole genome shotgun (WGS) entry which is preliminary data.</text>
</comment>
<keyword evidence="3" id="KW-1185">Reference proteome</keyword>
<sequence length="423" mass="43525">MTHQAPPTKVKPARKRGEPLLVFLMILLVWAFGRSALWEPVAWGQHAVGGLSLPSQTVAYGVPMGVQRLRLLPPVRHAVPTLLRRPAVPGPGWMAGGGLPHMALAGHPPAQAPPAMPPPMMVMPSGPPAPLPTVEVARLALPRPEPPAIASARLPMAAPFSRPTTLVEAGFVASGADARVEAVPSSPAPLPEPSVSGRRASGGRHWSGDGWAMLRPGGQGAGSAAGSLTPTYGASQIGAVLRYRLQPDDPNRLAVYARGYGALNGGGEKEVAAGISVRLHRKIPVAIMAEVRAGQPRAGVSARVRPAMMAVTELPPQALPGGFRAETYVQAGYVGGANETAFVDGQVRVDAPVDVQGRAMVRIGAGAWGGAQDGAARLDIGPTLRVAYAHGGVAGHVSVDWRVRVAGNAAPVDGPAITIAAGF</sequence>
<evidence type="ECO:0000256" key="1">
    <source>
        <dbReference type="SAM" id="MobiDB-lite"/>
    </source>
</evidence>
<feature type="region of interest" description="Disordered" evidence="1">
    <location>
        <begin position="182"/>
        <end position="204"/>
    </location>
</feature>